<feature type="region of interest" description="Disordered" evidence="1">
    <location>
        <begin position="1"/>
        <end position="79"/>
    </location>
</feature>
<organism evidence="2 4">
    <name type="scientific">Mycolicibacter arupensis</name>
    <dbReference type="NCBI Taxonomy" id="342002"/>
    <lineage>
        <taxon>Bacteria</taxon>
        <taxon>Bacillati</taxon>
        <taxon>Actinomycetota</taxon>
        <taxon>Actinomycetes</taxon>
        <taxon>Mycobacteriales</taxon>
        <taxon>Mycobacteriaceae</taxon>
        <taxon>Mycolicibacter</taxon>
    </lineage>
</organism>
<comment type="caution">
    <text evidence="2">The sequence shown here is derived from an EMBL/GenBank/DDBJ whole genome shotgun (WGS) entry which is preliminary data.</text>
</comment>
<dbReference type="AlphaFoldDB" id="A0A0F5N1I9"/>
<dbReference type="RefSeq" id="WP_046188707.1">
    <property type="nucleotide sequence ID" value="NZ_JACKUJ010000043.1"/>
</dbReference>
<dbReference type="Gene3D" id="1.10.1470.10">
    <property type="entry name" value="YjbJ"/>
    <property type="match status" value="1"/>
</dbReference>
<proteinExistence type="predicted"/>
<evidence type="ECO:0000313" key="5">
    <source>
        <dbReference type="Proteomes" id="UP000192327"/>
    </source>
</evidence>
<evidence type="ECO:0000313" key="4">
    <source>
        <dbReference type="Proteomes" id="UP000034416"/>
    </source>
</evidence>
<dbReference type="SUPFAM" id="SSF69047">
    <property type="entry name" value="Hypothetical protein YjbJ"/>
    <property type="match status" value="1"/>
</dbReference>
<dbReference type="OrthoDB" id="4560576at2"/>
<accession>A0A0F5N1I9</accession>
<gene>
    <name evidence="3" type="ORF">BST15_01180</name>
    <name evidence="2" type="ORF">WR43_06170</name>
</gene>
<feature type="compositionally biased region" description="Basic and acidic residues" evidence="1">
    <location>
        <begin position="1"/>
        <end position="13"/>
    </location>
</feature>
<dbReference type="Proteomes" id="UP000034416">
    <property type="component" value="Unassembled WGS sequence"/>
</dbReference>
<sequence>MSDEKRSATEDGVRGAVEGIKGKAKEVFGAVTGDDETVREGRAQQDKGEAERDAAKHQAEAESARAAAKAAEAREQSHQ</sequence>
<dbReference type="EMBL" id="MVHH01000001">
    <property type="protein sequence ID" value="ORA01173.1"/>
    <property type="molecule type" value="Genomic_DNA"/>
</dbReference>
<dbReference type="Proteomes" id="UP000192327">
    <property type="component" value="Unassembled WGS sequence"/>
</dbReference>
<dbReference type="InterPro" id="IPR036629">
    <property type="entry name" value="YjbJ_sf"/>
</dbReference>
<reference evidence="4" key="1">
    <citation type="submission" date="2015-04" db="EMBL/GenBank/DDBJ databases">
        <title>Genome sequence of Mycobacterium arupense GUC1.</title>
        <authorList>
            <person name="Greninger A.L."/>
            <person name="Cunningham G."/>
            <person name="Chiu C.Y."/>
            <person name="Miller S."/>
        </authorList>
    </citation>
    <scope>NUCLEOTIDE SEQUENCE [LARGE SCALE GENOMIC DNA]</scope>
    <source>
        <strain evidence="4">GUC1</strain>
    </source>
</reference>
<evidence type="ECO:0000313" key="3">
    <source>
        <dbReference type="EMBL" id="ORA01173.1"/>
    </source>
</evidence>
<evidence type="ECO:0000256" key="1">
    <source>
        <dbReference type="SAM" id="MobiDB-lite"/>
    </source>
</evidence>
<keyword evidence="5" id="KW-1185">Reference proteome</keyword>
<evidence type="ECO:0000313" key="2">
    <source>
        <dbReference type="EMBL" id="KKC00148.1"/>
    </source>
</evidence>
<reference evidence="2" key="2">
    <citation type="submission" date="2015-04" db="EMBL/GenBank/DDBJ databases">
        <title>Genome sequence of Mycobacterium arupense strain GUC1.</title>
        <authorList>
            <person name="Greninger A.L."/>
            <person name="Cunningham G."/>
            <person name="Chiu C.Y."/>
            <person name="Miller S."/>
        </authorList>
    </citation>
    <scope>NUCLEOTIDE SEQUENCE</scope>
    <source>
        <strain evidence="2">GUC1</strain>
    </source>
</reference>
<dbReference type="PATRIC" id="fig|342002.3.peg.1607"/>
<feature type="compositionally biased region" description="Basic and acidic residues" evidence="1">
    <location>
        <begin position="36"/>
        <end position="63"/>
    </location>
</feature>
<dbReference type="STRING" id="342002.BST15_01180"/>
<name>A0A0F5N1I9_9MYCO</name>
<reference evidence="3 5" key="3">
    <citation type="submission" date="2016-12" db="EMBL/GenBank/DDBJ databases">
        <title>The new phylogeny of genus Mycobacterium.</title>
        <authorList>
            <person name="Tortoli E."/>
            <person name="Trovato A."/>
            <person name="Cirillo D.M."/>
        </authorList>
    </citation>
    <scope>NUCLEOTIDE SEQUENCE [LARGE SCALE GENOMIC DNA]</scope>
    <source>
        <strain evidence="3 5">DSM 44942</strain>
    </source>
</reference>
<protein>
    <submittedName>
        <fullName evidence="3">CsbD family protein</fullName>
    </submittedName>
    <submittedName>
        <fullName evidence="2">General stress protein CsbD</fullName>
    </submittedName>
</protein>
<dbReference type="EMBL" id="LASW01000017">
    <property type="protein sequence ID" value="KKC00148.1"/>
    <property type="molecule type" value="Genomic_DNA"/>
</dbReference>